<feature type="chain" id="PRO_5045885922" description="Lipoprotein" evidence="2">
    <location>
        <begin position="23"/>
        <end position="219"/>
    </location>
</feature>
<keyword evidence="2" id="KW-0732">Signal</keyword>
<gene>
    <name evidence="3" type="ORF">ABT404_02175</name>
</gene>
<proteinExistence type="predicted"/>
<feature type="compositionally biased region" description="Low complexity" evidence="1">
    <location>
        <begin position="44"/>
        <end position="55"/>
    </location>
</feature>
<evidence type="ECO:0000313" key="4">
    <source>
        <dbReference type="Proteomes" id="UP001474181"/>
    </source>
</evidence>
<protein>
    <recommendedName>
        <fullName evidence="5">Lipoprotein</fullName>
    </recommendedName>
</protein>
<feature type="region of interest" description="Disordered" evidence="1">
    <location>
        <begin position="24"/>
        <end position="59"/>
    </location>
</feature>
<organism evidence="3 4">
    <name type="scientific">Streptomyces hyaluromycini</name>
    <dbReference type="NCBI Taxonomy" id="1377993"/>
    <lineage>
        <taxon>Bacteria</taxon>
        <taxon>Bacillati</taxon>
        <taxon>Actinomycetota</taxon>
        <taxon>Actinomycetes</taxon>
        <taxon>Kitasatosporales</taxon>
        <taxon>Streptomycetaceae</taxon>
        <taxon>Streptomyces</taxon>
    </lineage>
</organism>
<dbReference type="Proteomes" id="UP001474181">
    <property type="component" value="Unassembled WGS sequence"/>
</dbReference>
<evidence type="ECO:0000256" key="1">
    <source>
        <dbReference type="SAM" id="MobiDB-lite"/>
    </source>
</evidence>
<name>A0ABV1WN69_9ACTN</name>
<keyword evidence="4" id="KW-1185">Reference proteome</keyword>
<evidence type="ECO:0008006" key="5">
    <source>
        <dbReference type="Google" id="ProtNLM"/>
    </source>
</evidence>
<sequence length="219" mass="23343">MKRRTLPVAAALAATAALLLTACGGGDDSSKDNDKIAGAGTGGSASPSPSASATADKNAPSFAFPSDIKVTVERESTGDGTKDAVLRDVAYAAQARVEAFGKGDGQTANVNRYFAANARIYWVNRVTEFKKEGLTLTGRYRYYGFKVTDASNGKAAARYCEDQSKAYNKVIKTGKAQLTQPSDKDFVLYTVQAQRDSAGDWQVTQQNWKKGDAECVQGQ</sequence>
<dbReference type="PROSITE" id="PS51257">
    <property type="entry name" value="PROKAR_LIPOPROTEIN"/>
    <property type="match status" value="1"/>
</dbReference>
<evidence type="ECO:0000256" key="2">
    <source>
        <dbReference type="SAM" id="SignalP"/>
    </source>
</evidence>
<evidence type="ECO:0000313" key="3">
    <source>
        <dbReference type="EMBL" id="MER7178297.1"/>
    </source>
</evidence>
<feature type="signal peptide" evidence="2">
    <location>
        <begin position="1"/>
        <end position="22"/>
    </location>
</feature>
<comment type="caution">
    <text evidence="3">The sequence shown here is derived from an EMBL/GenBank/DDBJ whole genome shotgun (WGS) entry which is preliminary data.</text>
</comment>
<accession>A0ABV1WN69</accession>
<dbReference type="EMBL" id="JBEPEK010000008">
    <property type="protein sequence ID" value="MER7178297.1"/>
    <property type="molecule type" value="Genomic_DNA"/>
</dbReference>
<dbReference type="RefSeq" id="WP_350776520.1">
    <property type="nucleotide sequence ID" value="NZ_JBEPEK010000008.1"/>
</dbReference>
<reference evidence="3 4" key="1">
    <citation type="submission" date="2024-06" db="EMBL/GenBank/DDBJ databases">
        <title>The Natural Products Discovery Center: Release of the First 8490 Sequenced Strains for Exploring Actinobacteria Biosynthetic Diversity.</title>
        <authorList>
            <person name="Kalkreuter E."/>
            <person name="Kautsar S.A."/>
            <person name="Yang D."/>
            <person name="Bader C.D."/>
            <person name="Teijaro C.N."/>
            <person name="Fluegel L."/>
            <person name="Davis C.M."/>
            <person name="Simpson J.R."/>
            <person name="Lauterbach L."/>
            <person name="Steele A.D."/>
            <person name="Gui C."/>
            <person name="Meng S."/>
            <person name="Li G."/>
            <person name="Viehrig K."/>
            <person name="Ye F."/>
            <person name="Su P."/>
            <person name="Kiefer A.F."/>
            <person name="Nichols A."/>
            <person name="Cepeda A.J."/>
            <person name="Yan W."/>
            <person name="Fan B."/>
            <person name="Jiang Y."/>
            <person name="Adhikari A."/>
            <person name="Zheng C.-J."/>
            <person name="Schuster L."/>
            <person name="Cowan T.M."/>
            <person name="Smanski M.J."/>
            <person name="Chevrette M.G."/>
            <person name="De Carvalho L.P.S."/>
            <person name="Shen B."/>
        </authorList>
    </citation>
    <scope>NUCLEOTIDE SEQUENCE [LARGE SCALE GENOMIC DNA]</scope>
    <source>
        <strain evidence="3 4">NPDC000234</strain>
    </source>
</reference>